<accession>F0STZ9</accession>
<dbReference type="KEGG" id="sgy:Sgly_2233"/>
<dbReference type="HAMAP" id="MF_00418">
    <property type="entry name" value="DapA"/>
    <property type="match status" value="1"/>
</dbReference>
<reference evidence="16 17" key="1">
    <citation type="journal article" date="2011" name="Stand. Genomic Sci.">
        <title>Complete genome sequence of Syntrophobotulus glycolicus type strain (FlGlyR).</title>
        <authorList>
            <person name="Han C."/>
            <person name="Mwirichia R."/>
            <person name="Chertkov O."/>
            <person name="Held B."/>
            <person name="Lapidus A."/>
            <person name="Nolan M."/>
            <person name="Lucas S."/>
            <person name="Hammon N."/>
            <person name="Deshpande S."/>
            <person name="Cheng J.F."/>
            <person name="Tapia R."/>
            <person name="Goodwin L."/>
            <person name="Pitluck S."/>
            <person name="Huntemann M."/>
            <person name="Liolios K."/>
            <person name="Ivanova N."/>
            <person name="Pagani I."/>
            <person name="Mavromatis K."/>
            <person name="Ovchinikova G."/>
            <person name="Pati A."/>
            <person name="Chen A."/>
            <person name="Palaniappan K."/>
            <person name="Land M."/>
            <person name="Hauser L."/>
            <person name="Brambilla E.M."/>
            <person name="Rohde M."/>
            <person name="Spring S."/>
            <person name="Sikorski J."/>
            <person name="Goker M."/>
            <person name="Woyke T."/>
            <person name="Bristow J."/>
            <person name="Eisen J.A."/>
            <person name="Markowitz V."/>
            <person name="Hugenholtz P."/>
            <person name="Kyrpides N.C."/>
            <person name="Klenk H.P."/>
            <person name="Detter J.C."/>
        </authorList>
    </citation>
    <scope>NUCLEOTIDE SEQUENCE [LARGE SCALE GENOMIC DNA]</scope>
    <source>
        <strain evidence="17">DSM 8271 / FlGlyR</strain>
    </source>
</reference>
<dbReference type="InterPro" id="IPR005263">
    <property type="entry name" value="DapA"/>
</dbReference>
<feature type="binding site" evidence="12 15">
    <location>
        <position position="45"/>
    </location>
    <ligand>
        <name>pyruvate</name>
        <dbReference type="ChEBI" id="CHEBI:15361"/>
    </ligand>
</feature>
<dbReference type="PRINTS" id="PR00146">
    <property type="entry name" value="DHPICSNTHASE"/>
</dbReference>
<evidence type="ECO:0000256" key="1">
    <source>
        <dbReference type="ARBA" id="ARBA00003294"/>
    </source>
</evidence>
<evidence type="ECO:0000256" key="8">
    <source>
        <dbReference type="ARBA" id="ARBA00023154"/>
    </source>
</evidence>
<dbReference type="GO" id="GO:0019877">
    <property type="term" value="P:diaminopimelate biosynthetic process"/>
    <property type="evidence" value="ECO:0007669"/>
    <property type="project" value="UniProtKB-UniRule"/>
</dbReference>
<feature type="site" description="Part of a proton relay during catalysis" evidence="12">
    <location>
        <position position="44"/>
    </location>
</feature>
<dbReference type="EC" id="4.3.3.7" evidence="4 12"/>
<dbReference type="PIRSF" id="PIRSF001365">
    <property type="entry name" value="DHDPS"/>
    <property type="match status" value="1"/>
</dbReference>
<dbReference type="PANTHER" id="PTHR12128:SF66">
    <property type="entry name" value="4-HYDROXY-2-OXOGLUTARATE ALDOLASE, MITOCHONDRIAL"/>
    <property type="match status" value="1"/>
</dbReference>
<evidence type="ECO:0000256" key="7">
    <source>
        <dbReference type="ARBA" id="ARBA00022915"/>
    </source>
</evidence>
<sequence length="295" mass="31831">MFGNVLTAMVTPMNDKLEIDYKAAADLAIHLAQNGSDGIVVAGTTGETPTLSKEEKINLFREVKQAVGNSCKVIAGVGTYSTKESVELASRINHLNLDGVLTVVPYYSKPSQEGLYCHFKAIAEAADCPVMLYNIPGRTSLNMLPETVLRLSEVPNIVSIKEAAGSLEQVSELKSILPADFTIYAGDDILTLPMLSLGCRGIVSVAAHMVGTRIQKMIAAWQAGDTAKALKWHLSLYPVFKGMFVVTNPIPVKYILNETGFNVGGYRLPLVGPGTPEKTGLNNLIELIRNLPEEV</sequence>
<dbReference type="UniPathway" id="UPA00034">
    <property type="reaction ID" value="UER00017"/>
</dbReference>
<comment type="subcellular location">
    <subcellularLocation>
        <location evidence="12">Cytoplasm</location>
    </subcellularLocation>
</comment>
<evidence type="ECO:0000256" key="3">
    <source>
        <dbReference type="ARBA" id="ARBA00007592"/>
    </source>
</evidence>
<evidence type="ECO:0000256" key="5">
    <source>
        <dbReference type="ARBA" id="ARBA00022490"/>
    </source>
</evidence>
<evidence type="ECO:0000256" key="12">
    <source>
        <dbReference type="HAMAP-Rule" id="MF_00418"/>
    </source>
</evidence>
<comment type="caution">
    <text evidence="12">Was originally thought to be a dihydrodipicolinate synthase (DHDPS), catalyzing the condensation of (S)-aspartate-beta-semialdehyde [(S)-ASA] and pyruvate to dihydrodipicolinate (DHDP). However, it was shown in E.coli that the product of the enzymatic reaction is not dihydrodipicolinate but in fact (4S)-4-hydroxy-2,3,4,5-tetrahydro-(2S)-dipicolinic acid (HTPA), and that the consecutive dehydration reaction leading to DHDP is not spontaneous but catalyzed by DapB.</text>
</comment>
<dbReference type="Proteomes" id="UP000007488">
    <property type="component" value="Chromosome"/>
</dbReference>
<dbReference type="SUPFAM" id="SSF51569">
    <property type="entry name" value="Aldolase"/>
    <property type="match status" value="1"/>
</dbReference>
<evidence type="ECO:0000313" key="16">
    <source>
        <dbReference type="EMBL" id="ADY56522.1"/>
    </source>
</evidence>
<comment type="subunit">
    <text evidence="12">Homotetramer; dimer of dimers.</text>
</comment>
<dbReference type="InterPro" id="IPR020625">
    <property type="entry name" value="Schiff_base-form_aldolases_AS"/>
</dbReference>
<evidence type="ECO:0000256" key="14">
    <source>
        <dbReference type="PIRSR" id="PIRSR001365-1"/>
    </source>
</evidence>
<comment type="function">
    <text evidence="1 12">Catalyzes the condensation of (S)-aspartate-beta-semialdehyde [(S)-ASA] and pyruvate to 4-hydroxy-tetrahydrodipicolinate (HTPA).</text>
</comment>
<feature type="site" description="Part of a proton relay during catalysis" evidence="12">
    <location>
        <position position="107"/>
    </location>
</feature>
<feature type="active site" description="Proton donor/acceptor" evidence="12 14">
    <location>
        <position position="133"/>
    </location>
</feature>
<dbReference type="PROSITE" id="PS00666">
    <property type="entry name" value="DHDPS_2"/>
    <property type="match status" value="1"/>
</dbReference>
<evidence type="ECO:0000256" key="4">
    <source>
        <dbReference type="ARBA" id="ARBA00012086"/>
    </source>
</evidence>
<dbReference type="GO" id="GO:0009089">
    <property type="term" value="P:lysine biosynthetic process via diaminopimelate"/>
    <property type="evidence" value="ECO:0007669"/>
    <property type="project" value="UniProtKB-UniRule"/>
</dbReference>
<proteinExistence type="inferred from homology"/>
<keyword evidence="5 12" id="KW-0963">Cytoplasm</keyword>
<evidence type="ECO:0000256" key="15">
    <source>
        <dbReference type="PIRSR" id="PIRSR001365-2"/>
    </source>
</evidence>
<gene>
    <name evidence="12" type="primary">dapA</name>
    <name evidence="16" type="ordered locus">Sgly_2233</name>
</gene>
<evidence type="ECO:0000256" key="10">
    <source>
        <dbReference type="ARBA" id="ARBA00023270"/>
    </source>
</evidence>
<dbReference type="RefSeq" id="WP_013625387.1">
    <property type="nucleotide sequence ID" value="NC_015172.1"/>
</dbReference>
<dbReference type="SMART" id="SM01130">
    <property type="entry name" value="DHDPS"/>
    <property type="match status" value="1"/>
</dbReference>
<dbReference type="HOGENOM" id="CLU_049343_7_1_9"/>
<keyword evidence="8 12" id="KW-0457">Lysine biosynthesis</keyword>
<name>F0STZ9_SYNGF</name>
<dbReference type="NCBIfam" id="TIGR00674">
    <property type="entry name" value="dapA"/>
    <property type="match status" value="1"/>
</dbReference>
<comment type="similarity">
    <text evidence="3 12 13">Belongs to the DapA family.</text>
</comment>
<dbReference type="GO" id="GO:0008840">
    <property type="term" value="F:4-hydroxy-tetrahydrodipicolinate synthase activity"/>
    <property type="evidence" value="ECO:0007669"/>
    <property type="project" value="UniProtKB-UniRule"/>
</dbReference>
<keyword evidence="6 12" id="KW-0028">Amino-acid biosynthesis</keyword>
<dbReference type="CDD" id="cd00950">
    <property type="entry name" value="DHDPS"/>
    <property type="match status" value="1"/>
</dbReference>
<dbReference type="Pfam" id="PF00701">
    <property type="entry name" value="DHDPS"/>
    <property type="match status" value="1"/>
</dbReference>
<feature type="active site" description="Schiff-base intermediate with substrate" evidence="12 14">
    <location>
        <position position="161"/>
    </location>
</feature>
<keyword evidence="17" id="KW-1185">Reference proteome</keyword>
<dbReference type="PANTHER" id="PTHR12128">
    <property type="entry name" value="DIHYDRODIPICOLINATE SYNTHASE"/>
    <property type="match status" value="1"/>
</dbReference>
<keyword evidence="7 12" id="KW-0220">Diaminopimelate biosynthesis</keyword>
<dbReference type="AlphaFoldDB" id="F0STZ9"/>
<evidence type="ECO:0000256" key="2">
    <source>
        <dbReference type="ARBA" id="ARBA00005120"/>
    </source>
</evidence>
<comment type="catalytic activity">
    <reaction evidence="11 12">
        <text>L-aspartate 4-semialdehyde + pyruvate = (2S,4S)-4-hydroxy-2,3,4,5-tetrahydrodipicolinate + H2O + H(+)</text>
        <dbReference type="Rhea" id="RHEA:34171"/>
        <dbReference type="ChEBI" id="CHEBI:15361"/>
        <dbReference type="ChEBI" id="CHEBI:15377"/>
        <dbReference type="ChEBI" id="CHEBI:15378"/>
        <dbReference type="ChEBI" id="CHEBI:67139"/>
        <dbReference type="ChEBI" id="CHEBI:537519"/>
        <dbReference type="EC" id="4.3.3.7"/>
    </reaction>
</comment>
<evidence type="ECO:0000256" key="9">
    <source>
        <dbReference type="ARBA" id="ARBA00023239"/>
    </source>
</evidence>
<dbReference type="EMBL" id="CP002547">
    <property type="protein sequence ID" value="ADY56522.1"/>
    <property type="molecule type" value="Genomic_DNA"/>
</dbReference>
<dbReference type="GO" id="GO:0005829">
    <property type="term" value="C:cytosol"/>
    <property type="evidence" value="ECO:0007669"/>
    <property type="project" value="TreeGrafter"/>
</dbReference>
<comment type="pathway">
    <text evidence="2 12">Amino-acid biosynthesis; L-lysine biosynthesis via DAP pathway; (S)-tetrahydrodipicolinate from L-aspartate: step 3/4.</text>
</comment>
<organism evidence="16 17">
    <name type="scientific">Syntrophobotulus glycolicus (strain DSM 8271 / FlGlyR)</name>
    <dbReference type="NCBI Taxonomy" id="645991"/>
    <lineage>
        <taxon>Bacteria</taxon>
        <taxon>Bacillati</taxon>
        <taxon>Bacillota</taxon>
        <taxon>Clostridia</taxon>
        <taxon>Eubacteriales</taxon>
        <taxon>Desulfitobacteriaceae</taxon>
        <taxon>Syntrophobotulus</taxon>
    </lineage>
</organism>
<dbReference type="Gene3D" id="3.20.20.70">
    <property type="entry name" value="Aldolase class I"/>
    <property type="match status" value="1"/>
</dbReference>
<evidence type="ECO:0000256" key="6">
    <source>
        <dbReference type="ARBA" id="ARBA00022605"/>
    </source>
</evidence>
<dbReference type="OrthoDB" id="9782828at2"/>
<dbReference type="eggNOG" id="COG0329">
    <property type="taxonomic scope" value="Bacteria"/>
</dbReference>
<evidence type="ECO:0000256" key="11">
    <source>
        <dbReference type="ARBA" id="ARBA00047836"/>
    </source>
</evidence>
<keyword evidence="10 12" id="KW-0704">Schiff base</keyword>
<evidence type="ECO:0000256" key="13">
    <source>
        <dbReference type="PIRNR" id="PIRNR001365"/>
    </source>
</evidence>
<dbReference type="InterPro" id="IPR002220">
    <property type="entry name" value="DapA-like"/>
</dbReference>
<feature type="binding site" evidence="12 15">
    <location>
        <position position="203"/>
    </location>
    <ligand>
        <name>pyruvate</name>
        <dbReference type="ChEBI" id="CHEBI:15361"/>
    </ligand>
</feature>
<evidence type="ECO:0000313" key="17">
    <source>
        <dbReference type="Proteomes" id="UP000007488"/>
    </source>
</evidence>
<reference evidence="17" key="2">
    <citation type="submission" date="2011-02" db="EMBL/GenBank/DDBJ databases">
        <title>The complete genome of Syntrophobotulus glycolicus DSM 8271.</title>
        <authorList>
            <person name="Lucas S."/>
            <person name="Copeland A."/>
            <person name="Lapidus A."/>
            <person name="Bruce D."/>
            <person name="Goodwin L."/>
            <person name="Pitluck S."/>
            <person name="Kyrpides N."/>
            <person name="Mavromatis K."/>
            <person name="Pagani I."/>
            <person name="Ivanova N."/>
            <person name="Mikhailova N."/>
            <person name="Chertkov O."/>
            <person name="Held B."/>
            <person name="Detter J.C."/>
            <person name="Tapia R."/>
            <person name="Han C."/>
            <person name="Land M."/>
            <person name="Hauser L."/>
            <person name="Markowitz V."/>
            <person name="Cheng J.-F."/>
            <person name="Hugenholtz P."/>
            <person name="Woyke T."/>
            <person name="Wu D."/>
            <person name="Spring S."/>
            <person name="Schroeder M."/>
            <person name="Brambilla E."/>
            <person name="Klenk H.-P."/>
            <person name="Eisen J.A."/>
        </authorList>
    </citation>
    <scope>NUCLEOTIDE SEQUENCE [LARGE SCALE GENOMIC DNA]</scope>
    <source>
        <strain evidence="17">DSM 8271 / FlGlyR</strain>
    </source>
</reference>
<protein>
    <recommendedName>
        <fullName evidence="4 12">4-hydroxy-tetrahydrodipicolinate synthase</fullName>
        <shortName evidence="12">HTPA synthase</shortName>
        <ecNumber evidence="4 12">4.3.3.7</ecNumber>
    </recommendedName>
</protein>
<dbReference type="InterPro" id="IPR013785">
    <property type="entry name" value="Aldolase_TIM"/>
</dbReference>
<keyword evidence="9 12" id="KW-0456">Lyase</keyword>
<dbReference type="STRING" id="645991.Sgly_2233"/>